<keyword evidence="4" id="KW-0233">DNA recombination</keyword>
<evidence type="ECO:0000256" key="4">
    <source>
        <dbReference type="ARBA" id="ARBA00023172"/>
    </source>
</evidence>
<evidence type="ECO:0000256" key="5">
    <source>
        <dbReference type="SAM" id="MobiDB-lite"/>
    </source>
</evidence>
<organism evidence="7 8">
    <name type="scientific">Halomonas aquatica</name>
    <dbReference type="NCBI Taxonomy" id="3151123"/>
    <lineage>
        <taxon>Bacteria</taxon>
        <taxon>Pseudomonadati</taxon>
        <taxon>Pseudomonadota</taxon>
        <taxon>Gammaproteobacteria</taxon>
        <taxon>Oceanospirillales</taxon>
        <taxon>Halomonadaceae</taxon>
        <taxon>Halomonas</taxon>
    </lineage>
</organism>
<dbReference type="SUPFAM" id="SSF56349">
    <property type="entry name" value="DNA breaking-rejoining enzymes"/>
    <property type="match status" value="1"/>
</dbReference>
<evidence type="ECO:0000259" key="6">
    <source>
        <dbReference type="PROSITE" id="PS51898"/>
    </source>
</evidence>
<sequence length="456" mass="51357">MAGENKLKLTTKALEHLSKQPPVDNVFDTELPGFHIRPGKRGLTFRLFYRSKVSGKQRILTLGRYGAPTTAAEARKRATDALAIVSQGGDPREVLEQAKAEEQRQQQQTLRAYLAGPYAAYQRRMKDGEANLRRIEKDFADWLDQPMGSLKHADVERWQAAEEAKAKPRAYGTLKRSYDALCGLLSHAAERKVIPAHPLKGIKLQKPAMTEDDMAEQAAQRRYLEQEEVEALFAGLDAYQQKKREERRRSRAHGKAYLPDLDGVAYVDHVMPWILTMYYTGFRPGDLFGLRWDHVNLTFATIRKVVEKTAHKRPEPMTFPLSSKAVEVLATWHRQQGEPKTGLVFPSSRNGKRMSATAMQKPWAAVRQLAGLPDDLLLYSLRHNFASQLVMAGADLLAVSKLMAHADIQTTIAHYAHLRPDHTRDMVEAFAHQAPGHNTDKSDTPVKEGSSLARIL</sequence>
<feature type="domain" description="Tyr recombinase" evidence="6">
    <location>
        <begin position="219"/>
        <end position="428"/>
    </location>
</feature>
<keyword evidence="8" id="KW-1185">Reference proteome</keyword>
<dbReference type="InterPro" id="IPR050808">
    <property type="entry name" value="Phage_Integrase"/>
</dbReference>
<evidence type="ECO:0000256" key="2">
    <source>
        <dbReference type="ARBA" id="ARBA00022908"/>
    </source>
</evidence>
<dbReference type="Pfam" id="PF13356">
    <property type="entry name" value="Arm-DNA-bind_3"/>
    <property type="match status" value="1"/>
</dbReference>
<dbReference type="InterPro" id="IPR038488">
    <property type="entry name" value="Integrase_DNA-bd_sf"/>
</dbReference>
<dbReference type="EMBL" id="JBEGCJ010000002">
    <property type="protein sequence ID" value="MEQ6917036.1"/>
    <property type="molecule type" value="Genomic_DNA"/>
</dbReference>
<keyword evidence="2" id="KW-0229">DNA integration</keyword>
<dbReference type="InterPro" id="IPR010998">
    <property type="entry name" value="Integrase_recombinase_N"/>
</dbReference>
<evidence type="ECO:0000313" key="7">
    <source>
        <dbReference type="EMBL" id="MEQ6917036.1"/>
    </source>
</evidence>
<reference evidence="7 8" key="1">
    <citation type="submission" date="2024-05" db="EMBL/GenBank/DDBJ databases">
        <title>Halomonas sp. SSM6 16S ribosomal RNA gene Genome sequencing and assembly.</title>
        <authorList>
            <person name="Yook S."/>
        </authorList>
    </citation>
    <scope>NUCLEOTIDE SEQUENCE [LARGE SCALE GENOMIC DNA]</scope>
    <source>
        <strain evidence="7 8">SSM6</strain>
    </source>
</reference>
<evidence type="ECO:0000256" key="3">
    <source>
        <dbReference type="ARBA" id="ARBA00023125"/>
    </source>
</evidence>
<dbReference type="PANTHER" id="PTHR30629">
    <property type="entry name" value="PROPHAGE INTEGRASE"/>
    <property type="match status" value="1"/>
</dbReference>
<protein>
    <submittedName>
        <fullName evidence="7">Site-specific integrase</fullName>
    </submittedName>
</protein>
<dbReference type="Gene3D" id="1.10.443.10">
    <property type="entry name" value="Intergrase catalytic core"/>
    <property type="match status" value="1"/>
</dbReference>
<dbReference type="PROSITE" id="PS51898">
    <property type="entry name" value="TYR_RECOMBINASE"/>
    <property type="match status" value="1"/>
</dbReference>
<dbReference type="Pfam" id="PF00589">
    <property type="entry name" value="Phage_integrase"/>
    <property type="match status" value="1"/>
</dbReference>
<feature type="region of interest" description="Disordered" evidence="5">
    <location>
        <begin position="433"/>
        <end position="456"/>
    </location>
</feature>
<dbReference type="RefSeq" id="WP_349761282.1">
    <property type="nucleotide sequence ID" value="NZ_JBEGCJ010000002.1"/>
</dbReference>
<keyword evidence="3" id="KW-0238">DNA-binding</keyword>
<dbReference type="InterPro" id="IPR002104">
    <property type="entry name" value="Integrase_catalytic"/>
</dbReference>
<dbReference type="InterPro" id="IPR013762">
    <property type="entry name" value="Integrase-like_cat_sf"/>
</dbReference>
<dbReference type="Proteomes" id="UP001442468">
    <property type="component" value="Unassembled WGS sequence"/>
</dbReference>
<comment type="caution">
    <text evidence="7">The sequence shown here is derived from an EMBL/GenBank/DDBJ whole genome shotgun (WGS) entry which is preliminary data.</text>
</comment>
<comment type="similarity">
    <text evidence="1">Belongs to the 'phage' integrase family.</text>
</comment>
<accession>A0ABV1NDA0</accession>
<proteinExistence type="inferred from homology"/>
<evidence type="ECO:0000313" key="8">
    <source>
        <dbReference type="Proteomes" id="UP001442468"/>
    </source>
</evidence>
<evidence type="ECO:0000256" key="1">
    <source>
        <dbReference type="ARBA" id="ARBA00008857"/>
    </source>
</evidence>
<name>A0ABV1NDA0_9GAMM</name>
<dbReference type="InterPro" id="IPR011010">
    <property type="entry name" value="DNA_brk_join_enz"/>
</dbReference>
<dbReference type="Gene3D" id="3.30.160.390">
    <property type="entry name" value="Integrase, DNA-binding domain"/>
    <property type="match status" value="1"/>
</dbReference>
<dbReference type="CDD" id="cd00796">
    <property type="entry name" value="INT_Rci_Hp1_C"/>
    <property type="match status" value="1"/>
</dbReference>
<dbReference type="InterPro" id="IPR025166">
    <property type="entry name" value="Integrase_DNA_bind_dom"/>
</dbReference>
<dbReference type="PANTHER" id="PTHR30629:SF2">
    <property type="entry name" value="PROPHAGE INTEGRASE INTS-RELATED"/>
    <property type="match status" value="1"/>
</dbReference>
<dbReference type="Gene3D" id="1.10.150.130">
    <property type="match status" value="1"/>
</dbReference>
<gene>
    <name evidence="7" type="ORF">ABE960_05830</name>
</gene>